<reference evidence="2 3" key="1">
    <citation type="submission" date="2016-10" db="EMBL/GenBank/DDBJ databases">
        <authorList>
            <person name="de Groot N.N."/>
        </authorList>
    </citation>
    <scope>NUCLEOTIDE SEQUENCE [LARGE SCALE GENOMIC DNA]</scope>
    <source>
        <strain evidence="2 3">DSM 21650</strain>
    </source>
</reference>
<keyword evidence="1" id="KW-0472">Membrane</keyword>
<dbReference type="Pfam" id="PF05857">
    <property type="entry name" value="TraX"/>
    <property type="match status" value="1"/>
</dbReference>
<feature type="transmembrane region" description="Helical" evidence="1">
    <location>
        <begin position="67"/>
        <end position="89"/>
    </location>
</feature>
<feature type="transmembrane region" description="Helical" evidence="1">
    <location>
        <begin position="9"/>
        <end position="28"/>
    </location>
</feature>
<feature type="transmembrane region" description="Helical" evidence="1">
    <location>
        <begin position="210"/>
        <end position="230"/>
    </location>
</feature>
<feature type="transmembrane region" description="Helical" evidence="1">
    <location>
        <begin position="158"/>
        <end position="174"/>
    </location>
</feature>
<proteinExistence type="predicted"/>
<dbReference type="STRING" id="415015.SAMN05660462_01880"/>
<dbReference type="OrthoDB" id="9781069at2"/>
<dbReference type="InterPro" id="IPR008875">
    <property type="entry name" value="TraX"/>
</dbReference>
<feature type="transmembrane region" description="Helical" evidence="1">
    <location>
        <begin position="125"/>
        <end position="152"/>
    </location>
</feature>
<keyword evidence="1" id="KW-0812">Transmembrane</keyword>
<sequence>MNIKIFNGFQLKIIMAALMLLDHIAQFIPNMPIWFHYLGRIVAPIFFFILVEGFIHTSDRKKYMNRLFLWGFIMYGGSRLLELILPYEASIPNNIFLSLGLCFTLLYLIDLIKEDDGRNKTKLKIYAVLTAAISLFTEASYLGIGMVLIFYYYREKKLALSIGYIVLSSIFIIGDFSYENIFLINYQWMMVFSLPFILTYNGERGKSLKYFFYVFYPIHIWVLYIIGYFLHNTY</sequence>
<keyword evidence="1" id="KW-1133">Transmembrane helix</keyword>
<evidence type="ECO:0000256" key="1">
    <source>
        <dbReference type="SAM" id="Phobius"/>
    </source>
</evidence>
<gene>
    <name evidence="2" type="ORF">SAMN05660462_01880</name>
</gene>
<protein>
    <submittedName>
        <fullName evidence="2">TraX protein</fullName>
    </submittedName>
</protein>
<feature type="transmembrane region" description="Helical" evidence="1">
    <location>
        <begin position="95"/>
        <end position="113"/>
    </location>
</feature>
<dbReference type="EMBL" id="FNQE01000019">
    <property type="protein sequence ID" value="SDZ10698.1"/>
    <property type="molecule type" value="Genomic_DNA"/>
</dbReference>
<feature type="transmembrane region" description="Helical" evidence="1">
    <location>
        <begin position="34"/>
        <end position="55"/>
    </location>
</feature>
<dbReference type="Proteomes" id="UP000198625">
    <property type="component" value="Unassembled WGS sequence"/>
</dbReference>
<evidence type="ECO:0000313" key="3">
    <source>
        <dbReference type="Proteomes" id="UP000198625"/>
    </source>
</evidence>
<dbReference type="AlphaFoldDB" id="A0A1H3QC79"/>
<keyword evidence="3" id="KW-1185">Reference proteome</keyword>
<dbReference type="RefSeq" id="WP_091730284.1">
    <property type="nucleotide sequence ID" value="NZ_FNQE01000019.1"/>
</dbReference>
<accession>A0A1H3QC79</accession>
<name>A0A1H3QC79_9FIRM</name>
<organism evidence="2 3">
    <name type="scientific">Proteiniborus ethanoligenes</name>
    <dbReference type="NCBI Taxonomy" id="415015"/>
    <lineage>
        <taxon>Bacteria</taxon>
        <taxon>Bacillati</taxon>
        <taxon>Bacillota</taxon>
        <taxon>Clostridia</taxon>
        <taxon>Eubacteriales</taxon>
        <taxon>Proteiniborus</taxon>
    </lineage>
</organism>
<evidence type="ECO:0000313" key="2">
    <source>
        <dbReference type="EMBL" id="SDZ10698.1"/>
    </source>
</evidence>